<dbReference type="AlphaFoldDB" id="A0AAP2GR63"/>
<evidence type="ECO:0000256" key="2">
    <source>
        <dbReference type="ARBA" id="ARBA00023180"/>
    </source>
</evidence>
<dbReference type="InterPro" id="IPR052063">
    <property type="entry name" value="Polysaccharide_Lyase_1"/>
</dbReference>
<evidence type="ECO:0000313" key="5">
    <source>
        <dbReference type="EMBL" id="MBT1710024.1"/>
    </source>
</evidence>
<gene>
    <name evidence="5" type="ORF">KK062_17390</name>
</gene>
<dbReference type="PROSITE" id="PS51257">
    <property type="entry name" value="PROKAR_LIPOPROTEIN"/>
    <property type="match status" value="1"/>
</dbReference>
<keyword evidence="1" id="KW-0479">Metal-binding</keyword>
<comment type="caution">
    <text evidence="5">The sequence shown here is derived from an EMBL/GenBank/DDBJ whole genome shotgun (WGS) entry which is preliminary data.</text>
</comment>
<dbReference type="SUPFAM" id="SSF51126">
    <property type="entry name" value="Pectin lyase-like"/>
    <property type="match status" value="1"/>
</dbReference>
<dbReference type="EMBL" id="JAHESE010000018">
    <property type="protein sequence ID" value="MBT1710024.1"/>
    <property type="molecule type" value="Genomic_DNA"/>
</dbReference>
<dbReference type="PANTHER" id="PTHR42970">
    <property type="entry name" value="PECTATE LYASE C-RELATED"/>
    <property type="match status" value="1"/>
</dbReference>
<keyword evidence="6" id="KW-1185">Reference proteome</keyword>
<dbReference type="Proteomes" id="UP001319080">
    <property type="component" value="Unassembled WGS sequence"/>
</dbReference>
<proteinExistence type="predicted"/>
<dbReference type="GO" id="GO:0016829">
    <property type="term" value="F:lyase activity"/>
    <property type="evidence" value="ECO:0007669"/>
    <property type="project" value="UniProtKB-KW"/>
</dbReference>
<feature type="chain" id="PRO_5042883415" evidence="4">
    <location>
        <begin position="22"/>
        <end position="445"/>
    </location>
</feature>
<protein>
    <submittedName>
        <fullName evidence="5">Pectate lyase</fullName>
    </submittedName>
</protein>
<dbReference type="PANTHER" id="PTHR42970:SF1">
    <property type="entry name" value="PECTATE LYASE C-RELATED"/>
    <property type="match status" value="1"/>
</dbReference>
<reference evidence="5 6" key="1">
    <citation type="submission" date="2021-05" db="EMBL/GenBank/DDBJ databases">
        <title>A Polyphasic approach of four new species of the genus Ohtaekwangia: Ohtaekwangia histidinii sp. nov., Ohtaekwangia cretensis sp. nov., Ohtaekwangia indiensis sp. nov., Ohtaekwangia reichenbachii sp. nov. from diverse environment.</title>
        <authorList>
            <person name="Octaviana S."/>
        </authorList>
    </citation>
    <scope>NUCLEOTIDE SEQUENCE [LARGE SCALE GENOMIC DNA]</scope>
    <source>
        <strain evidence="5 6">PWU5</strain>
    </source>
</reference>
<dbReference type="InterPro" id="IPR011050">
    <property type="entry name" value="Pectin_lyase_fold/virulence"/>
</dbReference>
<keyword evidence="4" id="KW-0732">Signal</keyword>
<keyword evidence="5" id="KW-0456">Lyase</keyword>
<evidence type="ECO:0000313" key="6">
    <source>
        <dbReference type="Proteomes" id="UP001319080"/>
    </source>
</evidence>
<feature type="signal peptide" evidence="4">
    <location>
        <begin position="1"/>
        <end position="21"/>
    </location>
</feature>
<accession>A0AAP2GR63</accession>
<evidence type="ECO:0000256" key="3">
    <source>
        <dbReference type="SAM" id="MobiDB-lite"/>
    </source>
</evidence>
<evidence type="ECO:0000256" key="4">
    <source>
        <dbReference type="SAM" id="SignalP"/>
    </source>
</evidence>
<evidence type="ECO:0000256" key="1">
    <source>
        <dbReference type="ARBA" id="ARBA00022723"/>
    </source>
</evidence>
<dbReference type="GO" id="GO:0046872">
    <property type="term" value="F:metal ion binding"/>
    <property type="evidence" value="ECO:0007669"/>
    <property type="project" value="UniProtKB-KW"/>
</dbReference>
<dbReference type="Gene3D" id="2.160.20.10">
    <property type="entry name" value="Single-stranded right-handed beta-helix, Pectin lyase-like"/>
    <property type="match status" value="1"/>
</dbReference>
<name>A0AAP2GR63_9BACT</name>
<organism evidence="5 6">
    <name type="scientific">Dawidia cretensis</name>
    <dbReference type="NCBI Taxonomy" id="2782350"/>
    <lineage>
        <taxon>Bacteria</taxon>
        <taxon>Pseudomonadati</taxon>
        <taxon>Bacteroidota</taxon>
        <taxon>Cytophagia</taxon>
        <taxon>Cytophagales</taxon>
        <taxon>Chryseotaleaceae</taxon>
        <taxon>Dawidia</taxon>
    </lineage>
</organism>
<dbReference type="InterPro" id="IPR012334">
    <property type="entry name" value="Pectin_lyas_fold"/>
</dbReference>
<dbReference type="RefSeq" id="WP_254085601.1">
    <property type="nucleotide sequence ID" value="NZ_JAHESE010000018.1"/>
</dbReference>
<feature type="region of interest" description="Disordered" evidence="3">
    <location>
        <begin position="387"/>
        <end position="427"/>
    </location>
</feature>
<keyword evidence="2" id="KW-0325">Glycoprotein</keyword>
<sequence length="445" mass="48218">MRIIKIVAIALAAIACRPVTAQQKTLAFPGADGFGKYTSGGRGGKVYTVTTLQDDGPGSFREAVKAKEKRIIVFAVSGNIELKSPITIHQGDLTIAGQSAPGDGICIQNQSVSIQANNVIIRFLRFRLGDLAGQETDALGGTKYSENVIIDHCSVSWATDECASFYRNRNFSLQWCIISESLNKSVHTKGEHGYGGIWGGMGASFHHNILAHHTSRLPRFSGSSTTPNPPDELVDFRNNVIYNWAGNNTYGGERGKYNVVNNYYKAGPATRSKSNWMLNPSAPFGKFYVHGNIYYGNEAVSADNWKGGIKAGDLDSVRATSPFNVETIKEQSAQAAFDEVVKYAGASVKRDAVDKRIVHEICTGTATSGQGGNGIIDSQRDVGGWPILQSTSAPKDADADGLPDAWEKKHHLNATDPSDASKKSTDSEYTYIERYLNDLVKDVIP</sequence>